<dbReference type="GO" id="GO:0005525">
    <property type="term" value="F:GTP binding"/>
    <property type="evidence" value="ECO:0007669"/>
    <property type="project" value="InterPro"/>
</dbReference>
<dbReference type="Pfam" id="PF02263">
    <property type="entry name" value="GBP"/>
    <property type="match status" value="1"/>
</dbReference>
<dbReference type="Gene3D" id="3.40.50.300">
    <property type="entry name" value="P-loop containing nucleotide triphosphate hydrolases"/>
    <property type="match status" value="1"/>
</dbReference>
<keyword evidence="3" id="KW-1185">Reference proteome</keyword>
<accession>A0AAD6RW43</accession>
<dbReference type="CDD" id="cd00198">
    <property type="entry name" value="vWFA"/>
    <property type="match status" value="1"/>
</dbReference>
<dbReference type="PANTHER" id="PTHR22796:SF1">
    <property type="entry name" value="VWFA DOMAIN-CONTAINING PROTEIN"/>
    <property type="match status" value="1"/>
</dbReference>
<dbReference type="SUPFAM" id="SSF52540">
    <property type="entry name" value="P-loop containing nucleoside triphosphate hydrolases"/>
    <property type="match status" value="1"/>
</dbReference>
<evidence type="ECO:0000313" key="3">
    <source>
        <dbReference type="Proteomes" id="UP001218188"/>
    </source>
</evidence>
<evidence type="ECO:0000259" key="1">
    <source>
        <dbReference type="Pfam" id="PF02263"/>
    </source>
</evidence>
<dbReference type="EMBL" id="JARJCM010000509">
    <property type="protein sequence ID" value="KAJ7016426.1"/>
    <property type="molecule type" value="Genomic_DNA"/>
</dbReference>
<dbReference type="InterPro" id="IPR036465">
    <property type="entry name" value="vWFA_dom_sf"/>
</dbReference>
<name>A0AAD6RW43_9AGAR</name>
<gene>
    <name evidence="2" type="ORF">C8F04DRAFT_981687</name>
</gene>
<proteinExistence type="predicted"/>
<protein>
    <recommendedName>
        <fullName evidence="1">Guanylate-binding protein N-terminal domain-containing protein</fullName>
    </recommendedName>
</protein>
<organism evidence="2 3">
    <name type="scientific">Mycena alexandri</name>
    <dbReference type="NCBI Taxonomy" id="1745969"/>
    <lineage>
        <taxon>Eukaryota</taxon>
        <taxon>Fungi</taxon>
        <taxon>Dikarya</taxon>
        <taxon>Basidiomycota</taxon>
        <taxon>Agaricomycotina</taxon>
        <taxon>Agaricomycetes</taxon>
        <taxon>Agaricomycetidae</taxon>
        <taxon>Agaricales</taxon>
        <taxon>Marasmiineae</taxon>
        <taxon>Mycenaceae</taxon>
        <taxon>Mycena</taxon>
    </lineage>
</organism>
<sequence>MTCNKALTSPYTTQPPAPVSTDLMYSVNGMFRALELVSEEGRYGVGGLINKVLISQESLQAFINELSPGAYSSMTKVDFKTLDEVLIKPAGLYGSKSEIVAFLAAHGAVDELTAHALRLSKDNSPGPSLSSGLYLLRSFGIAPGTEQIFVIYWPEDTTWDDNTTSSTISRNRETFMRYLTKICDQVTCLISEEHAHSIVWSDDSEDAATNEANSHPSRLYKFTVSKTNEQEESVVPHPGFKITMPTLSDRDDQSEHPIDRALLKPKLISGETRQGLLMTQYVPAGLHWQSLKTETYSAIHLEKLLDSVELGAEIPDTAVEALMSVSSTQFQTRYGPALNEWKARNTEEKRVTDDKMQQEDRNMLSKITDETEGKREVYKQAVVESLLDYFPIISHDELSTMSDERRQQLRAEFLDLCNNHRFIKGVLDKTLSARKADVVKPEDQFRLLKHNLTYIDVFLQCRPDLKGSRRAKTILELSSSPRSLISSQNPARTRESTGHMSSLMTYASRFLFSNKSEQEQQDQLIRSQARQRVDTMLDAEFLAALEDLEEREPALHEIISQTRAIATGHIKGLVDKLLRAFEARVIRVRHDAFKADLERIKAKSLAESRRNSARLLREDMQKQTPLAALFHNCSIIFLVSYKVQGFQRQDSLAYLDCQIHLLNLTSDERQNLQMNRMFIPHPQVMPQATGFHLDPKYRIVHAQLIENGELLLVLEDPTHISIYLERLGRLHLDLRRPRKTLPREKLGENPIIAYDESIRMLLLCDTTKLRFHLYVFDENYNGLQGPSTVDVEAYYAEGAAITHTCFVAGRSEILAIDTGNAAKIYSLVPQQFRPATVYLPRRPVSAYSSPDGACLLLSYPEEFGLSFRAYHWDSWGSTQGIGLGILDVPSSSISLTSMVTRWSVHLMGIDDMLCKSVALDITKKTTDFMFKETAEKNLPKARHNTVTHNNLIDCHSEVWARFPVVAAVQRQTIISSKNRLPRSLTFSTHSNHAKFASRFDDLINAFERRTRKPTGNELKKIGIRALNFDEVTRLLSNNKWAVSEFRAGEWLVDLLCLIPIQIAVTQENRFVPLKDGKVSLELEQRLLGAEVGHIVDSLSLGWYESVFQSYMASKPIKVVSSMGEQSVGKSFCLNHLVDTSFAGSAMRTTEGVWMSVTPTNETLIVALDFEGVHSIERSAQEDTLLVLFNTAISNLVLFRNNFAMSRSITGLFQSFQSSSTVLDPAANPQLFRSTLVIIIKDVVDSDEQEIVREYAFKIVQDEKDANFISRLHAGRLDIIPWPVIESRGFYALFPTLIKTLAQQEVTHSTAGEFLHTLKTLMAKLKANDWGALSETLAAHRAQKLSTYLNSALELGFYETEPVEPLKNFDTDTPIDQPDTTSRFFLSASNATPEERQNFLAELEQSWDQFELRHQTPEADWIAGLSRFLLDRAEMRIEYVFHWIKSNLARFKSNNANMDVLRRDFDSGAVDLRANVEICRMQCASCNLLCLLGRRHGTDTPHDCGTSHHCPHPCEFEYEHAELEKCGYPAGHPGKHICVVGRHLCGEPCVLEDKKGCMKKCTKVAKHSDDEHMCAARVHACGEPCSLQHLTLGGNKTYSCPHACTIPSHENHAQHVCATRSCPMVCELCKRLCVDTDHLHGLQANARHLCGQEHACAALCQADGICQIDTTPQSIEATFTGRHETFQYTKYSQDAKRLLCAIKIPPGERGHHGPHIHSDQVDPFHFCETRCLNCGYFCTLPLGHPQVEHDTSHGSMSRTSWAIDGPDDTILELKGRKFAGGDDGAPMMCNLLCQDLGRHVHVDYCRGTADAPCVGAEVEHIDVPLSPNPDQSKDWISHSLFWKRSDPYSRDDQTNFAKCEYMCPGPEHSTANPPAHSYCILPVLHAPAAGQVYVAPADPNAQSYISSDGHSYACKDPAEMQPAYHVYVSQLSFRSWSMSETDLQPLPNRPGADLIVRHHRNRLGAVFSALHAFWVSRSSAFNPGQPRAVALGGRKDAYSLIFFDHGATVCLRNDTNSTPDQLLHSVLQYTPDGGTDSVAALSTAEDIMRDYWSDTLAPVVIFLSDGECSDAQGTVVSLSSAAVDLGIPLSFHSVLFGTNHGRQSLSNMAQFAQEIQDATANNTTVPSSFTEALDEVRLAQTFLGFAESLRKPRGFLLR</sequence>
<dbReference type="Gene3D" id="3.40.50.410">
    <property type="entry name" value="von Willebrand factor, type A domain"/>
    <property type="match status" value="1"/>
</dbReference>
<dbReference type="InterPro" id="IPR027417">
    <property type="entry name" value="P-loop_NTPase"/>
</dbReference>
<dbReference type="InterPro" id="IPR015894">
    <property type="entry name" value="Guanylate-bd_N"/>
</dbReference>
<feature type="domain" description="Guanylate-binding protein N-terminal" evidence="1">
    <location>
        <begin position="1112"/>
        <end position="1186"/>
    </location>
</feature>
<evidence type="ECO:0000313" key="2">
    <source>
        <dbReference type="EMBL" id="KAJ7016426.1"/>
    </source>
</evidence>
<reference evidence="2" key="1">
    <citation type="submission" date="2023-03" db="EMBL/GenBank/DDBJ databases">
        <title>Massive genome expansion in bonnet fungi (Mycena s.s.) driven by repeated elements and novel gene families across ecological guilds.</title>
        <authorList>
            <consortium name="Lawrence Berkeley National Laboratory"/>
            <person name="Harder C.B."/>
            <person name="Miyauchi S."/>
            <person name="Viragh M."/>
            <person name="Kuo A."/>
            <person name="Thoen E."/>
            <person name="Andreopoulos B."/>
            <person name="Lu D."/>
            <person name="Skrede I."/>
            <person name="Drula E."/>
            <person name="Henrissat B."/>
            <person name="Morin E."/>
            <person name="Kohler A."/>
            <person name="Barry K."/>
            <person name="LaButti K."/>
            <person name="Morin E."/>
            <person name="Salamov A."/>
            <person name="Lipzen A."/>
            <person name="Mereny Z."/>
            <person name="Hegedus B."/>
            <person name="Baldrian P."/>
            <person name="Stursova M."/>
            <person name="Weitz H."/>
            <person name="Taylor A."/>
            <person name="Grigoriev I.V."/>
            <person name="Nagy L.G."/>
            <person name="Martin F."/>
            <person name="Kauserud H."/>
        </authorList>
    </citation>
    <scope>NUCLEOTIDE SEQUENCE</scope>
    <source>
        <strain evidence="2">CBHHK200</strain>
    </source>
</reference>
<dbReference type="PANTHER" id="PTHR22796">
    <property type="entry name" value="URG4-RELATED"/>
    <property type="match status" value="1"/>
</dbReference>
<comment type="caution">
    <text evidence="2">The sequence shown here is derived from an EMBL/GenBank/DDBJ whole genome shotgun (WGS) entry which is preliminary data.</text>
</comment>
<dbReference type="GO" id="GO:0003924">
    <property type="term" value="F:GTPase activity"/>
    <property type="evidence" value="ECO:0007669"/>
    <property type="project" value="InterPro"/>
</dbReference>
<dbReference type="Proteomes" id="UP001218188">
    <property type="component" value="Unassembled WGS sequence"/>
</dbReference>
<dbReference type="SUPFAM" id="SSF53300">
    <property type="entry name" value="vWA-like"/>
    <property type="match status" value="1"/>
</dbReference>